<dbReference type="Gene3D" id="3.30.450.90">
    <property type="match status" value="1"/>
</dbReference>
<dbReference type="KEGG" id="bbgw:UT28_C0001G0437"/>
<comment type="similarity">
    <text evidence="1">Belongs to the GSP E family.</text>
</comment>
<dbReference type="GO" id="GO:0005886">
    <property type="term" value="C:plasma membrane"/>
    <property type="evidence" value="ECO:0007669"/>
    <property type="project" value="TreeGrafter"/>
</dbReference>
<evidence type="ECO:0000313" key="6">
    <source>
        <dbReference type="EMBL" id="AKM82243.1"/>
    </source>
</evidence>
<dbReference type="PANTHER" id="PTHR30258">
    <property type="entry name" value="TYPE II SECRETION SYSTEM PROTEIN GSPE-RELATED"/>
    <property type="match status" value="1"/>
</dbReference>
<dbReference type="SMART" id="SM00382">
    <property type="entry name" value="AAA"/>
    <property type="match status" value="1"/>
</dbReference>
<accession>A0A0G4B4C4</accession>
<dbReference type="InterPro" id="IPR027417">
    <property type="entry name" value="P-loop_NTPase"/>
</dbReference>
<evidence type="ECO:0000256" key="3">
    <source>
        <dbReference type="ARBA" id="ARBA00022840"/>
    </source>
</evidence>
<evidence type="ECO:0000256" key="2">
    <source>
        <dbReference type="ARBA" id="ARBA00022741"/>
    </source>
</evidence>
<evidence type="ECO:0000259" key="5">
    <source>
        <dbReference type="PROSITE" id="PS00662"/>
    </source>
</evidence>
<dbReference type="InterPro" id="IPR003593">
    <property type="entry name" value="AAA+_ATPase"/>
</dbReference>
<proteinExistence type="inferred from homology"/>
<dbReference type="CDD" id="cd01129">
    <property type="entry name" value="PulE-GspE-like"/>
    <property type="match status" value="1"/>
</dbReference>
<evidence type="ECO:0000256" key="1">
    <source>
        <dbReference type="ARBA" id="ARBA00006611"/>
    </source>
</evidence>
<evidence type="ECO:0000313" key="7">
    <source>
        <dbReference type="Proteomes" id="UP000035648"/>
    </source>
</evidence>
<dbReference type="InterPro" id="IPR037257">
    <property type="entry name" value="T2SS_E_N_sf"/>
</dbReference>
<name>A0A0G4B4C4_9BACT</name>
<feature type="domain" description="Bacterial type II secretion system protein E" evidence="5">
    <location>
        <begin position="373"/>
        <end position="387"/>
    </location>
</feature>
<gene>
    <name evidence="6" type="primary">gspE</name>
    <name evidence="6" type="ORF">UT28_C0001G0437</name>
</gene>
<dbReference type="PROSITE" id="PS00662">
    <property type="entry name" value="T2SP_E"/>
    <property type="match status" value="1"/>
</dbReference>
<dbReference type="EMBL" id="CP011213">
    <property type="protein sequence ID" value="AKM82243.1"/>
    <property type="molecule type" value="Genomic_DNA"/>
</dbReference>
<evidence type="ECO:0000256" key="4">
    <source>
        <dbReference type="SAM" id="MobiDB-lite"/>
    </source>
</evidence>
<dbReference type="Proteomes" id="UP000035648">
    <property type="component" value="Chromosome"/>
</dbReference>
<dbReference type="GO" id="GO:0016887">
    <property type="term" value="F:ATP hydrolysis activity"/>
    <property type="evidence" value="ECO:0007669"/>
    <property type="project" value="TreeGrafter"/>
</dbReference>
<feature type="compositionally biased region" description="Polar residues" evidence="4">
    <location>
        <begin position="337"/>
        <end position="348"/>
    </location>
</feature>
<dbReference type="PANTHER" id="PTHR30258:SF1">
    <property type="entry name" value="PROTEIN TRANSPORT PROTEIN HOFB HOMOLOG"/>
    <property type="match status" value="1"/>
</dbReference>
<reference evidence="6 7" key="1">
    <citation type="journal article" date="2015" name="Nature">
        <title>rRNA introns, odd ribosomes, and small enigmatic genomes across a large radiation of phyla.</title>
        <authorList>
            <person name="Brown C.T."/>
            <person name="Hug L.A."/>
            <person name="Thomas B.C."/>
            <person name="Sharon I."/>
            <person name="Castelle C.J."/>
            <person name="Singh A."/>
            <person name="Wilkins M.J."/>
            <person name="Williams K.H."/>
            <person name="Banfield J.F."/>
        </authorList>
    </citation>
    <scope>NUCLEOTIDE SEQUENCE [LARGE SCALE GENOMIC DNA]</scope>
</reference>
<dbReference type="STRING" id="1618337.UT28_C0001G0437"/>
<dbReference type="GO" id="GO:0005524">
    <property type="term" value="F:ATP binding"/>
    <property type="evidence" value="ECO:0007669"/>
    <property type="project" value="UniProtKB-KW"/>
</dbReference>
<dbReference type="SUPFAM" id="SSF160246">
    <property type="entry name" value="EspE N-terminal domain-like"/>
    <property type="match status" value="1"/>
</dbReference>
<dbReference type="Gene3D" id="3.40.50.300">
    <property type="entry name" value="P-loop containing nucleotide triphosphate hydrolases"/>
    <property type="match status" value="1"/>
</dbReference>
<organism evidence="6 7">
    <name type="scientific">Berkelbacteria bacterium GW2011_GWE1_39_12</name>
    <dbReference type="NCBI Taxonomy" id="1618337"/>
    <lineage>
        <taxon>Bacteria</taxon>
        <taxon>Candidatus Berkelbacteria</taxon>
    </lineage>
</organism>
<keyword evidence="3" id="KW-0067">ATP-binding</keyword>
<dbReference type="InterPro" id="IPR001482">
    <property type="entry name" value="T2SS/T4SS_dom"/>
</dbReference>
<keyword evidence="2" id="KW-0547">Nucleotide-binding</keyword>
<dbReference type="SUPFAM" id="SSF52540">
    <property type="entry name" value="P-loop containing nucleoside triphosphate hydrolases"/>
    <property type="match status" value="1"/>
</dbReference>
<dbReference type="AlphaFoldDB" id="A0A0G4B4C4"/>
<feature type="region of interest" description="Disordered" evidence="4">
    <location>
        <begin position="337"/>
        <end position="360"/>
    </location>
</feature>
<sequence>MADIDLTLQQFAREDEEKHAKENAEHMKMDYVNLIGYPVAPDVLHIIPKEEAFVHEVIAYLRMGKTIRVVSDRPADPGLKEYIAKLKLATQNEIVLSLCSNTSMRYGLTLYQTLLPEIEKNDKVSVTADNQKSFEDQIQSFSDLKEKITKVSTTELLDVVFAGAVKNDATDIHIEPQENDFRIRYRIDGVLQDVAKLPPSGFHAIAARIKYLAKLKLDVNNPQDGRFEVTVIEETMDIRVSTLPTSYGEAIVMRLLPKKKKFVDLETLGFNKGAMEVIKEAISKPQGLVLNTGPTGSGKTTTLYAILQKLNEPGKKIITLENPIEYRIDGIEQIQIETGDTSAQMKNSEGTEDSEQRTNRESTTFANALRACLRQDPDILMVGEIRDAETANTALQAALTGHLVLSTLHTNNAPAALARLMEMGIPPYLLAGSINLIIAQRLVRKICQKCKGQGCEVCHKTGFKGRIGIVEVLTPSREIDDLIQKQAPLRDFEETAHRLGMKTMYEDGMEKVAQGLTTKEEIERVTKQ</sequence>
<dbReference type="Pfam" id="PF00437">
    <property type="entry name" value="T2SSE"/>
    <property type="match status" value="1"/>
</dbReference>
<protein>
    <submittedName>
        <fullName evidence="6">General secretion pathway protein E, general secretion pathway protein E</fullName>
    </submittedName>
</protein>